<organism evidence="1 2">
    <name type="scientific">Mucuna pruriens</name>
    <name type="common">Velvet bean</name>
    <name type="synonym">Dolichos pruriens</name>
    <dbReference type="NCBI Taxonomy" id="157652"/>
    <lineage>
        <taxon>Eukaryota</taxon>
        <taxon>Viridiplantae</taxon>
        <taxon>Streptophyta</taxon>
        <taxon>Embryophyta</taxon>
        <taxon>Tracheophyta</taxon>
        <taxon>Spermatophyta</taxon>
        <taxon>Magnoliopsida</taxon>
        <taxon>eudicotyledons</taxon>
        <taxon>Gunneridae</taxon>
        <taxon>Pentapetalae</taxon>
        <taxon>rosids</taxon>
        <taxon>fabids</taxon>
        <taxon>Fabales</taxon>
        <taxon>Fabaceae</taxon>
        <taxon>Papilionoideae</taxon>
        <taxon>50 kb inversion clade</taxon>
        <taxon>NPAAA clade</taxon>
        <taxon>indigoferoid/millettioid clade</taxon>
        <taxon>Phaseoleae</taxon>
        <taxon>Mucuna</taxon>
    </lineage>
</organism>
<dbReference type="InterPro" id="IPR043128">
    <property type="entry name" value="Rev_trsase/Diguanyl_cyclase"/>
</dbReference>
<name>A0A371F6U5_MUCPR</name>
<dbReference type="SUPFAM" id="SSF56672">
    <property type="entry name" value="DNA/RNA polymerases"/>
    <property type="match status" value="1"/>
</dbReference>
<dbReference type="InterPro" id="IPR043502">
    <property type="entry name" value="DNA/RNA_pol_sf"/>
</dbReference>
<proteinExistence type="predicted"/>
<reference evidence="1" key="1">
    <citation type="submission" date="2018-05" db="EMBL/GenBank/DDBJ databases">
        <title>Draft genome of Mucuna pruriens seed.</title>
        <authorList>
            <person name="Nnadi N.E."/>
            <person name="Vos R."/>
            <person name="Hasami M.H."/>
            <person name="Devisetty U.K."/>
            <person name="Aguiy J.C."/>
        </authorList>
    </citation>
    <scope>NUCLEOTIDE SEQUENCE [LARGE SCALE GENOMIC DNA]</scope>
    <source>
        <strain evidence="1">JCA_2017</strain>
    </source>
</reference>
<dbReference type="PANTHER" id="PTHR24559:SF444">
    <property type="entry name" value="REVERSE TRANSCRIPTASE DOMAIN-CONTAINING PROTEIN"/>
    <property type="match status" value="1"/>
</dbReference>
<keyword evidence="2" id="KW-1185">Reference proteome</keyword>
<dbReference type="Gene3D" id="3.30.70.270">
    <property type="match status" value="1"/>
</dbReference>
<comment type="caution">
    <text evidence="1">The sequence shown here is derived from an EMBL/GenBank/DDBJ whole genome shotgun (WGS) entry which is preliminary data.</text>
</comment>
<dbReference type="PANTHER" id="PTHR24559">
    <property type="entry name" value="TRANSPOSON TY3-I GAG-POL POLYPROTEIN"/>
    <property type="match status" value="1"/>
</dbReference>
<dbReference type="Proteomes" id="UP000257109">
    <property type="component" value="Unassembled WGS sequence"/>
</dbReference>
<gene>
    <name evidence="1" type="ORF">CR513_46279</name>
</gene>
<protein>
    <submittedName>
        <fullName evidence="1">Uncharacterized protein</fullName>
    </submittedName>
</protein>
<dbReference type="InterPro" id="IPR053134">
    <property type="entry name" value="RNA-dir_DNA_polymerase"/>
</dbReference>
<dbReference type="EMBL" id="QJKJ01010322">
    <property type="protein sequence ID" value="RDX74021.1"/>
    <property type="molecule type" value="Genomic_DNA"/>
</dbReference>
<feature type="non-terminal residue" evidence="1">
    <location>
        <position position="1"/>
    </location>
</feature>
<dbReference type="Gene3D" id="3.10.10.10">
    <property type="entry name" value="HIV Type 1 Reverse Transcriptase, subunit A, domain 1"/>
    <property type="match status" value="1"/>
</dbReference>
<accession>A0A371F6U5</accession>
<sequence length="161" mass="18939">MFEGCISFPEYRLILNFLYAYSRYNQIHIFRYNKDKTTFINDYLNFCYKVMSFGLKNTRATYQRLMDKIFAKLGVTKSHMVGFFHNEEYKAFNVVVVGCEFSLLNPKFGHRDNLGRISQGHLVLVVLLYKAEKMQIQKCRLQTDSARKRISSLLIVVPINP</sequence>
<dbReference type="AlphaFoldDB" id="A0A371F6U5"/>
<evidence type="ECO:0000313" key="2">
    <source>
        <dbReference type="Proteomes" id="UP000257109"/>
    </source>
</evidence>
<evidence type="ECO:0000313" key="1">
    <source>
        <dbReference type="EMBL" id="RDX74021.1"/>
    </source>
</evidence>